<name>A0A383AD19_9ZZZZ</name>
<feature type="non-terminal residue" evidence="1">
    <location>
        <position position="88"/>
    </location>
</feature>
<accession>A0A383AD19</accession>
<protein>
    <submittedName>
        <fullName evidence="1">Uncharacterized protein</fullName>
    </submittedName>
</protein>
<gene>
    <name evidence="1" type="ORF">METZ01_LOCUS458337</name>
</gene>
<reference evidence="1" key="1">
    <citation type="submission" date="2018-05" db="EMBL/GenBank/DDBJ databases">
        <authorList>
            <person name="Lanie J.A."/>
            <person name="Ng W.-L."/>
            <person name="Kazmierczak K.M."/>
            <person name="Andrzejewski T.M."/>
            <person name="Davidsen T.M."/>
            <person name="Wayne K.J."/>
            <person name="Tettelin H."/>
            <person name="Glass J.I."/>
            <person name="Rusch D."/>
            <person name="Podicherti R."/>
            <person name="Tsui H.-C.T."/>
            <person name="Winkler M.E."/>
        </authorList>
    </citation>
    <scope>NUCLEOTIDE SEQUENCE</scope>
</reference>
<dbReference type="AlphaFoldDB" id="A0A383AD19"/>
<proteinExistence type="predicted"/>
<evidence type="ECO:0000313" key="1">
    <source>
        <dbReference type="EMBL" id="SVE05483.1"/>
    </source>
</evidence>
<dbReference type="EMBL" id="UINC01191041">
    <property type="protein sequence ID" value="SVE05483.1"/>
    <property type="molecule type" value="Genomic_DNA"/>
</dbReference>
<organism evidence="1">
    <name type="scientific">marine metagenome</name>
    <dbReference type="NCBI Taxonomy" id="408172"/>
    <lineage>
        <taxon>unclassified sequences</taxon>
        <taxon>metagenomes</taxon>
        <taxon>ecological metagenomes</taxon>
    </lineage>
</organism>
<sequence>MIEPIYFSLYEKVPDYPVRIFQNAHWILDNGISLEASIIGESHRVISRLGKDCLTEFITCFDPKLPENALEKVCLQSGAVHDREYRSG</sequence>